<dbReference type="InterPro" id="IPR019239">
    <property type="entry name" value="VapB_antitoxin"/>
</dbReference>
<name>A0A317F9D3_9PROT</name>
<evidence type="ECO:0000313" key="3">
    <source>
        <dbReference type="Proteomes" id="UP000245765"/>
    </source>
</evidence>
<evidence type="ECO:0000256" key="1">
    <source>
        <dbReference type="SAM" id="MobiDB-lite"/>
    </source>
</evidence>
<dbReference type="RefSeq" id="WP_109873507.1">
    <property type="nucleotide sequence ID" value="NZ_QGNA01000008.1"/>
</dbReference>
<dbReference type="Proteomes" id="UP000245765">
    <property type="component" value="Unassembled WGS sequence"/>
</dbReference>
<dbReference type="Pfam" id="PF09957">
    <property type="entry name" value="VapB_antitoxin"/>
    <property type="match status" value="1"/>
</dbReference>
<proteinExistence type="predicted"/>
<protein>
    <submittedName>
        <fullName evidence="2">DUF2191 domain-containing protein</fullName>
    </submittedName>
</protein>
<evidence type="ECO:0000313" key="2">
    <source>
        <dbReference type="EMBL" id="PWS34138.1"/>
    </source>
</evidence>
<organism evidence="2 3">
    <name type="scientific">Falsiroseomonas bella</name>
    <dbReference type="NCBI Taxonomy" id="2184016"/>
    <lineage>
        <taxon>Bacteria</taxon>
        <taxon>Pseudomonadati</taxon>
        <taxon>Pseudomonadota</taxon>
        <taxon>Alphaproteobacteria</taxon>
        <taxon>Acetobacterales</taxon>
        <taxon>Roseomonadaceae</taxon>
        <taxon>Falsiroseomonas</taxon>
    </lineage>
</organism>
<sequence length="70" mass="7723">MRTTLAIDDALIQRARELTDIKETSALVREALDALIQREAARRLALLGGTMPELPDIPRRRSAPAAKDEA</sequence>
<accession>A0A317F9D3</accession>
<dbReference type="EMBL" id="QGNA01000008">
    <property type="protein sequence ID" value="PWS34138.1"/>
    <property type="molecule type" value="Genomic_DNA"/>
</dbReference>
<dbReference type="AlphaFoldDB" id="A0A317F9D3"/>
<feature type="region of interest" description="Disordered" evidence="1">
    <location>
        <begin position="50"/>
        <end position="70"/>
    </location>
</feature>
<reference evidence="3" key="1">
    <citation type="submission" date="2018-05" db="EMBL/GenBank/DDBJ databases">
        <authorList>
            <person name="Du Z."/>
            <person name="Wang X."/>
        </authorList>
    </citation>
    <scope>NUCLEOTIDE SEQUENCE [LARGE SCALE GENOMIC DNA]</scope>
    <source>
        <strain evidence="3">CQN31</strain>
    </source>
</reference>
<keyword evidence="3" id="KW-1185">Reference proteome</keyword>
<gene>
    <name evidence="2" type="ORF">DFH01_26275</name>
</gene>
<dbReference type="OrthoDB" id="9805830at2"/>
<comment type="caution">
    <text evidence="2">The sequence shown here is derived from an EMBL/GenBank/DDBJ whole genome shotgun (WGS) entry which is preliminary data.</text>
</comment>